<sequence length="108" mass="11642">MSSQAEGGTEIEHFTLGGPYPAGLQVSQPLPEGFDWRAEKSMHLSLTGGSSQWGPMTDLAEVIKGSGQHPPDTYWFQDVGWLNPANVAAQDGKTFLGLCTPKTANRRP</sequence>
<evidence type="ECO:0000313" key="3">
    <source>
        <dbReference type="Proteomes" id="UP001519535"/>
    </source>
</evidence>
<accession>A0ABS5RGK6</accession>
<keyword evidence="3" id="KW-1185">Reference proteome</keyword>
<organism evidence="2 3">
    <name type="scientific">Mycolicibacter acidiphilus</name>
    <dbReference type="NCBI Taxonomy" id="2835306"/>
    <lineage>
        <taxon>Bacteria</taxon>
        <taxon>Bacillati</taxon>
        <taxon>Actinomycetota</taxon>
        <taxon>Actinomycetes</taxon>
        <taxon>Mycobacteriales</taxon>
        <taxon>Mycobacteriaceae</taxon>
        <taxon>Mycolicibacter</taxon>
    </lineage>
</organism>
<evidence type="ECO:0000313" key="2">
    <source>
        <dbReference type="EMBL" id="MBS9533422.1"/>
    </source>
</evidence>
<proteinExistence type="predicted"/>
<reference evidence="2 3" key="1">
    <citation type="submission" date="2021-05" db="EMBL/GenBank/DDBJ databases">
        <title>Mycobacterium acidophilum sp. nov., an extremely acid-tolerant member of the genus Mycobacterium.</title>
        <authorList>
            <person name="Xia J."/>
        </authorList>
    </citation>
    <scope>NUCLEOTIDE SEQUENCE [LARGE SCALE GENOMIC DNA]</scope>
    <source>
        <strain evidence="2 3">M1</strain>
    </source>
</reference>
<protein>
    <submittedName>
        <fullName evidence="2">Uncharacterized protein</fullName>
    </submittedName>
</protein>
<gene>
    <name evidence="2" type="ORF">KIH27_07435</name>
</gene>
<comment type="caution">
    <text evidence="2">The sequence shown here is derived from an EMBL/GenBank/DDBJ whole genome shotgun (WGS) entry which is preliminary data.</text>
</comment>
<name>A0ABS5RGK6_9MYCO</name>
<dbReference type="Proteomes" id="UP001519535">
    <property type="component" value="Unassembled WGS sequence"/>
</dbReference>
<dbReference type="EMBL" id="JAHCLR010000010">
    <property type="protein sequence ID" value="MBS9533422.1"/>
    <property type="molecule type" value="Genomic_DNA"/>
</dbReference>
<feature type="region of interest" description="Disordered" evidence="1">
    <location>
        <begin position="1"/>
        <end position="24"/>
    </location>
</feature>
<evidence type="ECO:0000256" key="1">
    <source>
        <dbReference type="SAM" id="MobiDB-lite"/>
    </source>
</evidence>